<reference evidence="4 5" key="1">
    <citation type="submission" date="2017-03" db="EMBL/GenBank/DDBJ databases">
        <authorList>
            <person name="Afonso C.L."/>
            <person name="Miller P.J."/>
            <person name="Scott M.A."/>
            <person name="Spackman E."/>
            <person name="Goraichik I."/>
            <person name="Dimitrov K.M."/>
            <person name="Suarez D.L."/>
            <person name="Swayne D.E."/>
        </authorList>
    </citation>
    <scope>NUCLEOTIDE SEQUENCE [LARGE SCALE GENOMIC DNA]</scope>
    <source>
        <strain evidence="4 5">CECT 7691</strain>
    </source>
</reference>
<dbReference type="EMBL" id="FWFR01000006">
    <property type="protein sequence ID" value="SLN77235.1"/>
    <property type="molecule type" value="Genomic_DNA"/>
</dbReference>
<feature type="compositionally biased region" description="Low complexity" evidence="1">
    <location>
        <begin position="135"/>
        <end position="159"/>
    </location>
</feature>
<evidence type="ECO:0000256" key="1">
    <source>
        <dbReference type="SAM" id="MobiDB-lite"/>
    </source>
</evidence>
<organism evidence="4 5">
    <name type="scientific">Oceanibacterium hippocampi</name>
    <dbReference type="NCBI Taxonomy" id="745714"/>
    <lineage>
        <taxon>Bacteria</taxon>
        <taxon>Pseudomonadati</taxon>
        <taxon>Pseudomonadota</taxon>
        <taxon>Alphaproteobacteria</taxon>
        <taxon>Sneathiellales</taxon>
        <taxon>Sneathiellaceae</taxon>
        <taxon>Oceanibacterium</taxon>
    </lineage>
</organism>
<dbReference type="InterPro" id="IPR036680">
    <property type="entry name" value="SPOR-like_sf"/>
</dbReference>
<feature type="domain" description="SPOR" evidence="3">
    <location>
        <begin position="226"/>
        <end position="311"/>
    </location>
</feature>
<name>A0A1Y5TYW8_9PROT</name>
<accession>A0A1Y5TYW8</accession>
<protein>
    <submittedName>
        <fullName evidence="4">Rare lipoprotein A</fullName>
    </submittedName>
</protein>
<evidence type="ECO:0000313" key="5">
    <source>
        <dbReference type="Proteomes" id="UP000193200"/>
    </source>
</evidence>
<dbReference type="Gene3D" id="3.30.70.1070">
    <property type="entry name" value="Sporulation related repeat"/>
    <property type="match status" value="1"/>
</dbReference>
<feature type="transmembrane region" description="Helical" evidence="2">
    <location>
        <begin position="24"/>
        <end position="45"/>
    </location>
</feature>
<dbReference type="Proteomes" id="UP000193200">
    <property type="component" value="Unassembled WGS sequence"/>
</dbReference>
<feature type="compositionally biased region" description="Low complexity" evidence="1">
    <location>
        <begin position="192"/>
        <end position="207"/>
    </location>
</feature>
<feature type="compositionally biased region" description="Pro residues" evidence="1">
    <location>
        <begin position="103"/>
        <end position="114"/>
    </location>
</feature>
<gene>
    <name evidence="4" type="ORF">OCH7691_04342</name>
</gene>
<feature type="region of interest" description="Disordered" evidence="1">
    <location>
        <begin position="56"/>
        <end position="78"/>
    </location>
</feature>
<sequence>MHDESDYDDGRHVEDPGLKGRLKLAAALSLVSAALIIGGGAWLSLRQAPDEGVRITPPLVKAEPGPIKVPPEDPGGMDVPNRDKLVFESLEGGAQPPRIERLLPPPEEPLPEAPVEPEARTAEAGAEVGADDATTDGQVAPPSEGTEAASEAAESAEGGLPSKVVVEEVTPENADKVAELIAKSVPDHGTTADEASQPEAPQAAAAPVAPPAPVVKAPVAETAPAADGAPLYRVQVASLQSEAAAKDGWDRLLARHGALLKGESHRIRRADVGGSGVRYRIQIGGFADKDGADALCARFKAGKLDCFVVRD</sequence>
<proteinExistence type="predicted"/>
<dbReference type="PROSITE" id="PS51724">
    <property type="entry name" value="SPOR"/>
    <property type="match status" value="1"/>
</dbReference>
<dbReference type="SUPFAM" id="SSF110997">
    <property type="entry name" value="Sporulation related repeat"/>
    <property type="match status" value="1"/>
</dbReference>
<dbReference type="InterPro" id="IPR007730">
    <property type="entry name" value="SPOR-like_dom"/>
</dbReference>
<evidence type="ECO:0000259" key="3">
    <source>
        <dbReference type="PROSITE" id="PS51724"/>
    </source>
</evidence>
<keyword evidence="2" id="KW-0472">Membrane</keyword>
<feature type="region of interest" description="Disordered" evidence="1">
    <location>
        <begin position="90"/>
        <end position="162"/>
    </location>
</feature>
<dbReference type="OrthoDB" id="7338235at2"/>
<keyword evidence="4" id="KW-0449">Lipoprotein</keyword>
<dbReference type="RefSeq" id="WP_085885673.1">
    <property type="nucleotide sequence ID" value="NZ_FWFR01000006.1"/>
</dbReference>
<feature type="region of interest" description="Disordered" evidence="1">
    <location>
        <begin position="187"/>
        <end position="209"/>
    </location>
</feature>
<evidence type="ECO:0000256" key="2">
    <source>
        <dbReference type="SAM" id="Phobius"/>
    </source>
</evidence>
<keyword evidence="5" id="KW-1185">Reference proteome</keyword>
<dbReference type="GO" id="GO:0042834">
    <property type="term" value="F:peptidoglycan binding"/>
    <property type="evidence" value="ECO:0007669"/>
    <property type="project" value="InterPro"/>
</dbReference>
<evidence type="ECO:0000313" key="4">
    <source>
        <dbReference type="EMBL" id="SLN77235.1"/>
    </source>
</evidence>
<dbReference type="AlphaFoldDB" id="A0A1Y5TYW8"/>
<keyword evidence="2" id="KW-1133">Transmembrane helix</keyword>
<dbReference type="Pfam" id="PF05036">
    <property type="entry name" value="SPOR"/>
    <property type="match status" value="1"/>
</dbReference>
<keyword evidence="2" id="KW-0812">Transmembrane</keyword>
<dbReference type="InParanoid" id="A0A1Y5TYW8"/>